<dbReference type="OrthoDB" id="10038534at2759"/>
<proteinExistence type="predicted"/>
<name>A0A813PW24_9BILA</name>
<feature type="compositionally biased region" description="Polar residues" evidence="1">
    <location>
        <begin position="334"/>
        <end position="344"/>
    </location>
</feature>
<dbReference type="EMBL" id="CAJNOQ010000121">
    <property type="protein sequence ID" value="CAF0759809.1"/>
    <property type="molecule type" value="Genomic_DNA"/>
</dbReference>
<dbReference type="EMBL" id="CAJOBA010000042">
    <property type="protein sequence ID" value="CAF3497819.1"/>
    <property type="molecule type" value="Genomic_DNA"/>
</dbReference>
<dbReference type="Proteomes" id="UP000681722">
    <property type="component" value="Unassembled WGS sequence"/>
</dbReference>
<feature type="region of interest" description="Disordered" evidence="1">
    <location>
        <begin position="15"/>
        <end position="39"/>
    </location>
</feature>
<evidence type="ECO:0000313" key="5">
    <source>
        <dbReference type="EMBL" id="CAF3540539.1"/>
    </source>
</evidence>
<accession>A0A813PW24</accession>
<feature type="region of interest" description="Disordered" evidence="1">
    <location>
        <begin position="412"/>
        <end position="437"/>
    </location>
</feature>
<dbReference type="EMBL" id="CAJOBC010000121">
    <property type="protein sequence ID" value="CAF3540539.1"/>
    <property type="molecule type" value="Genomic_DNA"/>
</dbReference>
<feature type="compositionally biased region" description="Low complexity" evidence="1">
    <location>
        <begin position="311"/>
        <end position="325"/>
    </location>
</feature>
<gene>
    <name evidence="3" type="ORF">GPM918_LOCUS1320</name>
    <name evidence="2" type="ORF">OVA965_LOCUS342</name>
    <name evidence="5" type="ORF">SRO942_LOCUS1320</name>
    <name evidence="4" type="ORF">TMI583_LOCUS342</name>
</gene>
<evidence type="ECO:0000256" key="1">
    <source>
        <dbReference type="SAM" id="MobiDB-lite"/>
    </source>
</evidence>
<dbReference type="Proteomes" id="UP000682733">
    <property type="component" value="Unassembled WGS sequence"/>
</dbReference>
<feature type="region of interest" description="Disordered" evidence="1">
    <location>
        <begin position="831"/>
        <end position="852"/>
    </location>
</feature>
<evidence type="ECO:0000313" key="2">
    <source>
        <dbReference type="EMBL" id="CAF0724795.1"/>
    </source>
</evidence>
<feature type="region of interest" description="Disordered" evidence="1">
    <location>
        <begin position="311"/>
        <end position="397"/>
    </location>
</feature>
<comment type="caution">
    <text evidence="3">The sequence shown here is derived from an EMBL/GenBank/DDBJ whole genome shotgun (WGS) entry which is preliminary data.</text>
</comment>
<dbReference type="EMBL" id="CAJNOK010000042">
    <property type="protein sequence ID" value="CAF0724795.1"/>
    <property type="molecule type" value="Genomic_DNA"/>
</dbReference>
<reference evidence="3" key="1">
    <citation type="submission" date="2021-02" db="EMBL/GenBank/DDBJ databases">
        <authorList>
            <person name="Nowell W R."/>
        </authorList>
    </citation>
    <scope>NUCLEOTIDE SEQUENCE</scope>
</reference>
<sequence length="867" mass="97072">MSVVVPIPFDRSTKYLNHRHHHSQNVPPWKKHDVSQKQQRNMPLSLHSSRLKSSHLLSRSTEQFMHNHLNDTNNHVSLLKPSVPSSVSRMSKATSVTMMDEQKLTNGNEDEVPSNIVNVMKQRFELLTSNRYTTAAIKYRSLSKNITSDSHENLFLTNSAIPKVIPQQMLQSVPSLIPQVPLLPSTLSIVVTKTPSPLKNMARLSRSQDNLTANQHSTTYIGGHIVTAEQLSSFLTPKNDVIIVDTTATNLTDNHTLQSTHKTSSVRHSYTELHVDEAPKAGTVEQVKNMFERQIRMSRYDTDKLTALMINNTNNNNNSNSRSNNIPSYREISSPRSRSLSPYNNDPLRQKRTMSVPPQSSLKEHQTQLYYPDLVTSHTPPLSGTPPTTTTEQNYSDRLMSTTDNIRTMTLKDNSTDQNLRMNSTHRPPLPSYKVSSTETVSTLKSSQIEEKQLDNFTKSNLLLTSTVVPIPIIHDNNNTNASQVTSDIIDSKPIDFKSHLALFNRNCPNDNLLVASVTTNTTVSQLTTLPPVAKKSLSIVPSLKSNLTLNHHHHHHHHHMRTNEIYSNDDFVDNSTELNVSTSRTNLLISTNETKSDDIKNSTAVHRTKGVTFFGGSKVDSKETTILVKSNDNKSLTSFTNALVESIPIQVIGGNVKLDKSSIFSGLKKDVRVQFIEDIATFEYPSYEFLMAEYGLTDDDIDSGQHSSLINGDNKNELINMINENEKMSENGDDVDDDELEHLAQINAKFNLNNLVEKPVKSKGSLHTFRPTHVEPYELGSQHNNNNNNIISILSQSNSFSNSDNNSNTKSTLPTSYSIMARQNLFTSNTKPSNFSSTISSTNNSLKQNDSSIQWSSMSSNTDLLF</sequence>
<organism evidence="3 6">
    <name type="scientific">Didymodactylos carnosus</name>
    <dbReference type="NCBI Taxonomy" id="1234261"/>
    <lineage>
        <taxon>Eukaryota</taxon>
        <taxon>Metazoa</taxon>
        <taxon>Spiralia</taxon>
        <taxon>Gnathifera</taxon>
        <taxon>Rotifera</taxon>
        <taxon>Eurotatoria</taxon>
        <taxon>Bdelloidea</taxon>
        <taxon>Philodinida</taxon>
        <taxon>Philodinidae</taxon>
        <taxon>Didymodactylos</taxon>
    </lineage>
</organism>
<keyword evidence="6" id="KW-1185">Reference proteome</keyword>
<feature type="compositionally biased region" description="Low complexity" evidence="1">
    <location>
        <begin position="376"/>
        <end position="391"/>
    </location>
</feature>
<dbReference type="AlphaFoldDB" id="A0A813PW24"/>
<feature type="compositionally biased region" description="Low complexity" evidence="1">
    <location>
        <begin position="834"/>
        <end position="846"/>
    </location>
</feature>
<dbReference type="Proteomes" id="UP000663829">
    <property type="component" value="Unassembled WGS sequence"/>
</dbReference>
<dbReference type="Proteomes" id="UP000677228">
    <property type="component" value="Unassembled WGS sequence"/>
</dbReference>
<evidence type="ECO:0000313" key="6">
    <source>
        <dbReference type="Proteomes" id="UP000663829"/>
    </source>
</evidence>
<evidence type="ECO:0000313" key="3">
    <source>
        <dbReference type="EMBL" id="CAF0759809.1"/>
    </source>
</evidence>
<protein>
    <submittedName>
        <fullName evidence="3">Uncharacterized protein</fullName>
    </submittedName>
</protein>
<feature type="compositionally biased region" description="Polar residues" evidence="1">
    <location>
        <begin position="412"/>
        <end position="426"/>
    </location>
</feature>
<evidence type="ECO:0000313" key="4">
    <source>
        <dbReference type="EMBL" id="CAF3497819.1"/>
    </source>
</evidence>